<dbReference type="RefSeq" id="WP_203840968.1">
    <property type="nucleotide sequence ID" value="NZ_BAAATV010000003.1"/>
</dbReference>
<gene>
    <name evidence="2" type="ORF">Ahu01nite_070270</name>
</gene>
<accession>A0ABQ3ZZ63</accession>
<protein>
    <recommendedName>
        <fullName evidence="4">DUF317 domain-containing protein</fullName>
    </recommendedName>
</protein>
<evidence type="ECO:0000313" key="2">
    <source>
        <dbReference type="EMBL" id="GIE23925.1"/>
    </source>
</evidence>
<evidence type="ECO:0000256" key="1">
    <source>
        <dbReference type="SAM" id="MobiDB-lite"/>
    </source>
</evidence>
<reference evidence="2 3" key="1">
    <citation type="submission" date="2021-01" db="EMBL/GenBank/DDBJ databases">
        <title>Whole genome shotgun sequence of Actinoplanes humidus NBRC 14915.</title>
        <authorList>
            <person name="Komaki H."/>
            <person name="Tamura T."/>
        </authorList>
    </citation>
    <scope>NUCLEOTIDE SEQUENCE [LARGE SCALE GENOMIC DNA]</scope>
    <source>
        <strain evidence="2 3">NBRC 14915</strain>
    </source>
</reference>
<proteinExistence type="predicted"/>
<keyword evidence="3" id="KW-1185">Reference proteome</keyword>
<name>A0ABQ3ZZ63_9ACTN</name>
<feature type="region of interest" description="Disordered" evidence="1">
    <location>
        <begin position="211"/>
        <end position="230"/>
    </location>
</feature>
<sequence>MSGYDVLRLAVTPAPDLPGGFQVEVYVNDDEMTSAGAGLGMDPRQILTPVNRLEAAPEPRTTPFARCDCGDYGCGVTDVTITRDGDAVHWDWSVELPINRRVSFAADQYDTEITRMAADNSWETPERTAARLVEIQADRAALTTHGLSFSWAANDHRDPATFRVAVMLGSDYQIFVGTPWRDHTPESLAAEVCENLAQGPGRWRATWHPVHSGVPGPPPIARPSWRQEQV</sequence>
<organism evidence="2 3">
    <name type="scientific">Winogradskya humida</name>
    <dbReference type="NCBI Taxonomy" id="113566"/>
    <lineage>
        <taxon>Bacteria</taxon>
        <taxon>Bacillati</taxon>
        <taxon>Actinomycetota</taxon>
        <taxon>Actinomycetes</taxon>
        <taxon>Micromonosporales</taxon>
        <taxon>Micromonosporaceae</taxon>
        <taxon>Winogradskya</taxon>
    </lineage>
</organism>
<evidence type="ECO:0008006" key="4">
    <source>
        <dbReference type="Google" id="ProtNLM"/>
    </source>
</evidence>
<comment type="caution">
    <text evidence="2">The sequence shown here is derived from an EMBL/GenBank/DDBJ whole genome shotgun (WGS) entry which is preliminary data.</text>
</comment>
<dbReference type="EMBL" id="BOMN01000100">
    <property type="protein sequence ID" value="GIE23925.1"/>
    <property type="molecule type" value="Genomic_DNA"/>
</dbReference>
<evidence type="ECO:0000313" key="3">
    <source>
        <dbReference type="Proteomes" id="UP000603200"/>
    </source>
</evidence>
<dbReference type="Proteomes" id="UP000603200">
    <property type="component" value="Unassembled WGS sequence"/>
</dbReference>